<evidence type="ECO:0000313" key="1">
    <source>
        <dbReference type="EMBL" id="MCZ8515318.1"/>
    </source>
</evidence>
<proteinExistence type="predicted"/>
<accession>A0ABT4QEL9</accession>
<evidence type="ECO:0000313" key="2">
    <source>
        <dbReference type="Proteomes" id="UP001527882"/>
    </source>
</evidence>
<keyword evidence="2" id="KW-1185">Reference proteome</keyword>
<name>A0ABT4QEL9_9BACL</name>
<sequence length="60" mass="7126">MIFNWFSTETLMRQQQAEIERSAREAWKWSEATQKQSGRFFWRRQITTATQTVCCATGCC</sequence>
<dbReference type="RefSeq" id="WP_269883845.1">
    <property type="nucleotide sequence ID" value="NZ_JAQAGZ010000016.1"/>
</dbReference>
<reference evidence="1 2" key="1">
    <citation type="submission" date="2022-12" db="EMBL/GenBank/DDBJ databases">
        <title>Draft genome sequence of Paenibacillus sp. dW9.</title>
        <authorList>
            <person name="Choi E.-W."/>
            <person name="Kim D.-U."/>
        </authorList>
    </citation>
    <scope>NUCLEOTIDE SEQUENCE [LARGE SCALE GENOMIC DNA]</scope>
    <source>
        <strain evidence="2">dW9</strain>
    </source>
</reference>
<dbReference type="Proteomes" id="UP001527882">
    <property type="component" value="Unassembled WGS sequence"/>
</dbReference>
<protein>
    <submittedName>
        <fullName evidence="1">Uncharacterized protein</fullName>
    </submittedName>
</protein>
<dbReference type="EMBL" id="JAQAGZ010000016">
    <property type="protein sequence ID" value="MCZ8515318.1"/>
    <property type="molecule type" value="Genomic_DNA"/>
</dbReference>
<comment type="caution">
    <text evidence="1">The sequence shown here is derived from an EMBL/GenBank/DDBJ whole genome shotgun (WGS) entry which is preliminary data.</text>
</comment>
<gene>
    <name evidence="1" type="ORF">O9H85_23480</name>
</gene>
<organism evidence="1 2">
    <name type="scientific">Paenibacillus gyeongsangnamensis</name>
    <dbReference type="NCBI Taxonomy" id="3388067"/>
    <lineage>
        <taxon>Bacteria</taxon>
        <taxon>Bacillati</taxon>
        <taxon>Bacillota</taxon>
        <taxon>Bacilli</taxon>
        <taxon>Bacillales</taxon>
        <taxon>Paenibacillaceae</taxon>
        <taxon>Paenibacillus</taxon>
    </lineage>
</organism>